<dbReference type="SUPFAM" id="SSF47188">
    <property type="entry name" value="Hemerythrin-like"/>
    <property type="match status" value="1"/>
</dbReference>
<dbReference type="InterPro" id="IPR050669">
    <property type="entry name" value="Hemerythrin"/>
</dbReference>
<evidence type="ECO:0000256" key="5">
    <source>
        <dbReference type="SAM" id="Phobius"/>
    </source>
</evidence>
<dbReference type="EMBL" id="UOFT01000076">
    <property type="protein sequence ID" value="VAW99125.1"/>
    <property type="molecule type" value="Genomic_DNA"/>
</dbReference>
<proteinExistence type="inferred from homology"/>
<organism evidence="7">
    <name type="scientific">hydrothermal vent metagenome</name>
    <dbReference type="NCBI Taxonomy" id="652676"/>
    <lineage>
        <taxon>unclassified sequences</taxon>
        <taxon>metagenomes</taxon>
        <taxon>ecological metagenomes</taxon>
    </lineage>
</organism>
<evidence type="ECO:0000259" key="6">
    <source>
        <dbReference type="Pfam" id="PF01814"/>
    </source>
</evidence>
<gene>
    <name evidence="7" type="ORF">MNBD_GAMMA23-1464</name>
</gene>
<keyword evidence="5" id="KW-0812">Transmembrane</keyword>
<comment type="similarity">
    <text evidence="1">Belongs to the hemerythrin family.</text>
</comment>
<dbReference type="InterPro" id="IPR016131">
    <property type="entry name" value="Haemerythrin_Fe_BS"/>
</dbReference>
<dbReference type="PANTHER" id="PTHR37164:SF1">
    <property type="entry name" value="BACTERIOHEMERYTHRIN"/>
    <property type="match status" value="1"/>
</dbReference>
<keyword evidence="3" id="KW-0408">Iron</keyword>
<dbReference type="GO" id="GO:0046872">
    <property type="term" value="F:metal ion binding"/>
    <property type="evidence" value="ECO:0007669"/>
    <property type="project" value="UniProtKB-KW"/>
</dbReference>
<dbReference type="NCBIfam" id="NF033749">
    <property type="entry name" value="bact_hemeryth"/>
    <property type="match status" value="1"/>
</dbReference>
<dbReference type="Gene3D" id="1.20.120.50">
    <property type="entry name" value="Hemerythrin-like"/>
    <property type="match status" value="1"/>
</dbReference>
<evidence type="ECO:0000256" key="2">
    <source>
        <dbReference type="ARBA" id="ARBA00022723"/>
    </source>
</evidence>
<reference evidence="7" key="1">
    <citation type="submission" date="2018-06" db="EMBL/GenBank/DDBJ databases">
        <authorList>
            <person name="Zhirakovskaya E."/>
        </authorList>
    </citation>
    <scope>NUCLEOTIDE SEQUENCE</scope>
</reference>
<feature type="domain" description="Hemerythrin-like" evidence="6">
    <location>
        <begin position="72"/>
        <end position="184"/>
    </location>
</feature>
<keyword evidence="5" id="KW-1133">Transmembrane helix</keyword>
<feature type="transmembrane region" description="Helical" evidence="5">
    <location>
        <begin position="38"/>
        <end position="54"/>
    </location>
</feature>
<evidence type="ECO:0000256" key="4">
    <source>
        <dbReference type="SAM" id="Coils"/>
    </source>
</evidence>
<dbReference type="InterPro" id="IPR012827">
    <property type="entry name" value="Hemerythrin_metal-bd"/>
</dbReference>
<dbReference type="PROSITE" id="PS00550">
    <property type="entry name" value="HEMERYTHRINS"/>
    <property type="match status" value="1"/>
</dbReference>
<keyword evidence="5" id="KW-0472">Membrane</keyword>
<keyword evidence="2" id="KW-0479">Metal-binding</keyword>
<dbReference type="AlphaFoldDB" id="A0A3B0ZZU0"/>
<evidence type="ECO:0000256" key="1">
    <source>
        <dbReference type="ARBA" id="ARBA00010587"/>
    </source>
</evidence>
<evidence type="ECO:0000313" key="7">
    <source>
        <dbReference type="EMBL" id="VAW99125.1"/>
    </source>
</evidence>
<dbReference type="NCBIfam" id="TIGR02481">
    <property type="entry name" value="hemeryth_dom"/>
    <property type="match status" value="1"/>
</dbReference>
<dbReference type="PANTHER" id="PTHR37164">
    <property type="entry name" value="BACTERIOHEMERYTHRIN"/>
    <property type="match status" value="1"/>
</dbReference>
<feature type="transmembrane region" description="Helical" evidence="5">
    <location>
        <begin position="12"/>
        <end position="32"/>
    </location>
</feature>
<name>A0A3B0ZZU0_9ZZZZ</name>
<accession>A0A3B0ZZU0</accession>
<dbReference type="CDD" id="cd12107">
    <property type="entry name" value="Hemerythrin"/>
    <property type="match status" value="1"/>
</dbReference>
<keyword evidence="4" id="KW-0175">Coiled coil</keyword>
<dbReference type="InterPro" id="IPR035938">
    <property type="entry name" value="Hemerythrin-like_sf"/>
</dbReference>
<dbReference type="InterPro" id="IPR012312">
    <property type="entry name" value="Hemerythrin-like"/>
</dbReference>
<feature type="coiled-coil region" evidence="4">
    <location>
        <begin position="137"/>
        <end position="171"/>
    </location>
</feature>
<evidence type="ECO:0000256" key="3">
    <source>
        <dbReference type="ARBA" id="ARBA00023004"/>
    </source>
</evidence>
<protein>
    <recommendedName>
        <fullName evidence="6">Hemerythrin-like domain-containing protein</fullName>
    </recommendedName>
</protein>
<dbReference type="Pfam" id="PF01814">
    <property type="entry name" value="Hemerythrin"/>
    <property type="match status" value="1"/>
</dbReference>
<sequence>MKLNVCLHKQGCMFGVSVLILCLIIAVILGLLAGPGNPLTWFLIAALLIIPYMHKKLSARHYVEWKNEYSVGIDSIDHQHKKLLNLINQLQTAVDYSTGEEFERDALNELVNYTKTHFSYEEDLLKQNNYPDFAPHKKQHENMVKHVAEVLAEYEKDRDTAMSNAANYLKDWLVNHINGTDKKYSHFLIEKGVR</sequence>